<comment type="caution">
    <text evidence="3">The sequence shown here is derived from an EMBL/GenBank/DDBJ whole genome shotgun (WGS) entry which is preliminary data.</text>
</comment>
<dbReference type="InterPro" id="IPR027417">
    <property type="entry name" value="P-loop_NTPase"/>
</dbReference>
<feature type="domain" description="ABC transporter" evidence="2">
    <location>
        <begin position="5"/>
        <end position="189"/>
    </location>
</feature>
<dbReference type="SUPFAM" id="SSF52540">
    <property type="entry name" value="P-loop containing nucleoside triphosphate hydrolases"/>
    <property type="match status" value="1"/>
</dbReference>
<dbReference type="GO" id="GO:0005524">
    <property type="term" value="F:ATP binding"/>
    <property type="evidence" value="ECO:0007669"/>
    <property type="project" value="InterPro"/>
</dbReference>
<dbReference type="PANTHER" id="PTHR42788">
    <property type="entry name" value="TAURINE IMPORT ATP-BINDING PROTEIN-RELATED"/>
    <property type="match status" value="1"/>
</dbReference>
<keyword evidence="1" id="KW-0813">Transport</keyword>
<dbReference type="AlphaFoldDB" id="X0X3Y1"/>
<evidence type="ECO:0000259" key="2">
    <source>
        <dbReference type="PROSITE" id="PS50893"/>
    </source>
</evidence>
<proteinExistence type="predicted"/>
<dbReference type="Gene3D" id="3.40.50.300">
    <property type="entry name" value="P-loop containing nucleotide triphosphate hydrolases"/>
    <property type="match status" value="1"/>
</dbReference>
<dbReference type="GO" id="GO:0016887">
    <property type="term" value="F:ATP hydrolysis activity"/>
    <property type="evidence" value="ECO:0007669"/>
    <property type="project" value="InterPro"/>
</dbReference>
<evidence type="ECO:0000313" key="3">
    <source>
        <dbReference type="EMBL" id="GAG37720.1"/>
    </source>
</evidence>
<dbReference type="InterPro" id="IPR003439">
    <property type="entry name" value="ABC_transporter-like_ATP-bd"/>
</dbReference>
<protein>
    <recommendedName>
        <fullName evidence="2">ABC transporter domain-containing protein</fullName>
    </recommendedName>
</protein>
<sequence length="203" mass="22218">KSTLLKLISGTLREGFSGEIRFSEIHSRNWLTAWMAQKDLLLPWLTVLENVCLGARLRGEISSEKQKKAISLIEDAGLGAYLNALPSELSGGMRQRVALMRTLMEDRSVILMDEPFSALDALTRLKLQDLAADMVKGATVLMVTHDPLEALRLGHSIYVMTGRPAQLSKVLIPPGLPPRKPGDPAIVSLQAELIDRLEGGGKI</sequence>
<reference evidence="3" key="1">
    <citation type="journal article" date="2014" name="Front. Microbiol.">
        <title>High frequency of phylogenetically diverse reductive dehalogenase-homologous genes in deep subseafloor sedimentary metagenomes.</title>
        <authorList>
            <person name="Kawai M."/>
            <person name="Futagami T."/>
            <person name="Toyoda A."/>
            <person name="Takaki Y."/>
            <person name="Nishi S."/>
            <person name="Hori S."/>
            <person name="Arai W."/>
            <person name="Tsubouchi T."/>
            <person name="Morono Y."/>
            <person name="Uchiyama I."/>
            <person name="Ito T."/>
            <person name="Fujiyama A."/>
            <person name="Inagaki F."/>
            <person name="Takami H."/>
        </authorList>
    </citation>
    <scope>NUCLEOTIDE SEQUENCE</scope>
    <source>
        <strain evidence="3">Expedition CK06-06</strain>
    </source>
</reference>
<evidence type="ECO:0000256" key="1">
    <source>
        <dbReference type="ARBA" id="ARBA00022448"/>
    </source>
</evidence>
<name>X0X3Y1_9ZZZZ</name>
<dbReference type="PROSITE" id="PS50893">
    <property type="entry name" value="ABC_TRANSPORTER_2"/>
    <property type="match status" value="1"/>
</dbReference>
<dbReference type="InterPro" id="IPR050166">
    <property type="entry name" value="ABC_transporter_ATP-bind"/>
</dbReference>
<gene>
    <name evidence="3" type="ORF">S01H1_67326</name>
</gene>
<dbReference type="Pfam" id="PF00005">
    <property type="entry name" value="ABC_tran"/>
    <property type="match status" value="1"/>
</dbReference>
<dbReference type="EMBL" id="BARS01044582">
    <property type="protein sequence ID" value="GAG37720.1"/>
    <property type="molecule type" value="Genomic_DNA"/>
</dbReference>
<feature type="non-terminal residue" evidence="3">
    <location>
        <position position="1"/>
    </location>
</feature>
<accession>X0X3Y1</accession>
<organism evidence="3">
    <name type="scientific">marine sediment metagenome</name>
    <dbReference type="NCBI Taxonomy" id="412755"/>
    <lineage>
        <taxon>unclassified sequences</taxon>
        <taxon>metagenomes</taxon>
        <taxon>ecological metagenomes</taxon>
    </lineage>
</organism>
<dbReference type="PANTHER" id="PTHR42788:SF13">
    <property type="entry name" value="ALIPHATIC SULFONATES IMPORT ATP-BINDING PROTEIN SSUB"/>
    <property type="match status" value="1"/>
</dbReference>